<dbReference type="Proteomes" id="UP000887097">
    <property type="component" value="Unassembled WGS sequence"/>
</dbReference>
<gene>
    <name evidence="1" type="ORF">PRMUPPPA20_15880</name>
</gene>
<dbReference type="RefSeq" id="WP_041385769.1">
    <property type="nucleotide sequence ID" value="NZ_BPTT01000001.1"/>
</dbReference>
<dbReference type="AlphaFoldDB" id="A0AA37I380"/>
<reference evidence="1" key="1">
    <citation type="submission" date="2021-08" db="EMBL/GenBank/DDBJ databases">
        <title>Prevotella lacticifex sp. nov., isolated from rumen of cow.</title>
        <authorList>
            <person name="Shinkai T."/>
            <person name="Ikeyama N."/>
            <person name="Kumagai M."/>
            <person name="Ohmori H."/>
            <person name="Sakamoto M."/>
            <person name="Ohkuma M."/>
            <person name="Mitsumori M."/>
        </authorList>
    </citation>
    <scope>NUCLEOTIDE SEQUENCE</scope>
    <source>
        <strain evidence="1">JCM 8259</strain>
    </source>
</reference>
<sequence length="72" mass="8295">MEYRAKDKLLQAVLKEPILCKYGEYDPDDYLTVDDAIESDNEVVSAVGRIIERQSSNVSDRDIYREVCNHLS</sequence>
<name>A0AA37I380_XYLRU</name>
<dbReference type="EMBL" id="BPTT01000001">
    <property type="protein sequence ID" value="GJG33479.1"/>
    <property type="molecule type" value="Genomic_DNA"/>
</dbReference>
<comment type="caution">
    <text evidence="1">The sequence shown here is derived from an EMBL/GenBank/DDBJ whole genome shotgun (WGS) entry which is preliminary data.</text>
</comment>
<evidence type="ECO:0000313" key="1">
    <source>
        <dbReference type="EMBL" id="GJG33479.1"/>
    </source>
</evidence>
<proteinExistence type="predicted"/>
<evidence type="ECO:0000313" key="2">
    <source>
        <dbReference type="Proteomes" id="UP000887097"/>
    </source>
</evidence>
<accession>A0AA37I380</accession>
<protein>
    <submittedName>
        <fullName evidence="1">Uncharacterized protein</fullName>
    </submittedName>
</protein>
<organism evidence="1 2">
    <name type="scientific">Xylanibacter ruminicola</name>
    <name type="common">Prevotella ruminicola</name>
    <dbReference type="NCBI Taxonomy" id="839"/>
    <lineage>
        <taxon>Bacteria</taxon>
        <taxon>Pseudomonadati</taxon>
        <taxon>Bacteroidota</taxon>
        <taxon>Bacteroidia</taxon>
        <taxon>Bacteroidales</taxon>
        <taxon>Prevotellaceae</taxon>
        <taxon>Xylanibacter</taxon>
    </lineage>
</organism>
<dbReference type="GeneID" id="31500622"/>